<gene>
    <name evidence="2" type="ORF">FMAN_09411</name>
</gene>
<feature type="compositionally biased region" description="Low complexity" evidence="1">
    <location>
        <begin position="9"/>
        <end position="26"/>
    </location>
</feature>
<sequence>MSTSHDTRPSQMQSQSVSTTVSEPSPGRMLMEKNVPATQATSFYTTSTTSERAIANVEPSSPSNFPASKGKSNITTEKCLARSSHWQSMSLGPTAFSGASQRQTSVQG</sequence>
<dbReference type="Proteomes" id="UP000184255">
    <property type="component" value="Unassembled WGS sequence"/>
</dbReference>
<dbReference type="VEuPathDB" id="FungiDB:FMAN_09411"/>
<evidence type="ECO:0000256" key="1">
    <source>
        <dbReference type="SAM" id="MobiDB-lite"/>
    </source>
</evidence>
<evidence type="ECO:0000313" key="3">
    <source>
        <dbReference type="Proteomes" id="UP000184255"/>
    </source>
</evidence>
<dbReference type="EMBL" id="FCQH01000004">
    <property type="protein sequence ID" value="CVK91268.1"/>
    <property type="molecule type" value="Genomic_DNA"/>
</dbReference>
<proteinExistence type="predicted"/>
<keyword evidence="3" id="KW-1185">Reference proteome</keyword>
<accession>A0A1L7SXQ9</accession>
<evidence type="ECO:0000313" key="2">
    <source>
        <dbReference type="EMBL" id="CVK91268.1"/>
    </source>
</evidence>
<dbReference type="GeneID" id="65088670"/>
<dbReference type="RefSeq" id="XP_041680934.1">
    <property type="nucleotide sequence ID" value="XM_041830252.1"/>
</dbReference>
<feature type="region of interest" description="Disordered" evidence="1">
    <location>
        <begin position="84"/>
        <end position="108"/>
    </location>
</feature>
<feature type="region of interest" description="Disordered" evidence="1">
    <location>
        <begin position="1"/>
        <end position="50"/>
    </location>
</feature>
<dbReference type="AlphaFoldDB" id="A0A1L7SXQ9"/>
<feature type="compositionally biased region" description="Low complexity" evidence="1">
    <location>
        <begin position="38"/>
        <end position="50"/>
    </location>
</feature>
<name>A0A1L7SXQ9_FUSMA</name>
<protein>
    <submittedName>
        <fullName evidence="2">Uncharacterized protein</fullName>
    </submittedName>
</protein>
<organism evidence="2 3">
    <name type="scientific">Fusarium mangiferae</name>
    <name type="common">Mango malformation disease fungus</name>
    <dbReference type="NCBI Taxonomy" id="192010"/>
    <lineage>
        <taxon>Eukaryota</taxon>
        <taxon>Fungi</taxon>
        <taxon>Dikarya</taxon>
        <taxon>Ascomycota</taxon>
        <taxon>Pezizomycotina</taxon>
        <taxon>Sordariomycetes</taxon>
        <taxon>Hypocreomycetidae</taxon>
        <taxon>Hypocreales</taxon>
        <taxon>Nectriaceae</taxon>
        <taxon>Fusarium</taxon>
        <taxon>Fusarium fujikuroi species complex</taxon>
    </lineage>
</organism>
<comment type="caution">
    <text evidence="2">The sequence shown here is derived from an EMBL/GenBank/DDBJ whole genome shotgun (WGS) entry which is preliminary data.</text>
</comment>
<reference evidence="3" key="1">
    <citation type="journal article" date="2016" name="Genome Biol. Evol.">
        <title>Comparative 'omics' of the Fusarium fujikuroi species complex highlights differences in genetic potential and metabolite synthesis.</title>
        <authorList>
            <person name="Niehaus E.-M."/>
            <person name="Muensterkoetter M."/>
            <person name="Proctor R.H."/>
            <person name="Brown D.W."/>
            <person name="Sharon A."/>
            <person name="Idan Y."/>
            <person name="Oren-Young L."/>
            <person name="Sieber C.M."/>
            <person name="Novak O."/>
            <person name="Pencik A."/>
            <person name="Tarkowska D."/>
            <person name="Hromadova K."/>
            <person name="Freeman S."/>
            <person name="Maymon M."/>
            <person name="Elazar M."/>
            <person name="Youssef S.A."/>
            <person name="El-Shabrawy E.S.M."/>
            <person name="Shalaby A.B.A."/>
            <person name="Houterman P."/>
            <person name="Brock N.L."/>
            <person name="Burkhardt I."/>
            <person name="Tsavkelova E.A."/>
            <person name="Dickschat J.S."/>
            <person name="Galuszka P."/>
            <person name="Gueldener U."/>
            <person name="Tudzynski B."/>
        </authorList>
    </citation>
    <scope>NUCLEOTIDE SEQUENCE [LARGE SCALE GENOMIC DNA]</scope>
    <source>
        <strain evidence="3">MRC7560</strain>
    </source>
</reference>